<evidence type="ECO:0008006" key="7">
    <source>
        <dbReference type="Google" id="ProtNLM"/>
    </source>
</evidence>
<dbReference type="PANTHER" id="PTHR34550:SF3">
    <property type="entry name" value="SMALL RIBOSOMAL SUBUNIT PROTEIN BTHXM"/>
    <property type="match status" value="1"/>
</dbReference>
<feature type="compositionally biased region" description="Basic residues" evidence="4">
    <location>
        <begin position="44"/>
        <end position="53"/>
    </location>
</feature>
<organism evidence="5 6">
    <name type="scientific">Rubroshorea leprosula</name>
    <dbReference type="NCBI Taxonomy" id="152421"/>
    <lineage>
        <taxon>Eukaryota</taxon>
        <taxon>Viridiplantae</taxon>
        <taxon>Streptophyta</taxon>
        <taxon>Embryophyta</taxon>
        <taxon>Tracheophyta</taxon>
        <taxon>Spermatophyta</taxon>
        <taxon>Magnoliopsida</taxon>
        <taxon>eudicotyledons</taxon>
        <taxon>Gunneridae</taxon>
        <taxon>Pentapetalae</taxon>
        <taxon>rosids</taxon>
        <taxon>malvids</taxon>
        <taxon>Malvales</taxon>
        <taxon>Dipterocarpaceae</taxon>
        <taxon>Rubroshorea</taxon>
    </lineage>
</organism>
<evidence type="ECO:0000256" key="4">
    <source>
        <dbReference type="SAM" id="MobiDB-lite"/>
    </source>
</evidence>
<accession>A0AAV5KHN9</accession>
<reference evidence="5 6" key="1">
    <citation type="journal article" date="2021" name="Commun. Biol.">
        <title>The genome of Shorea leprosula (Dipterocarpaceae) highlights the ecological relevance of drought in aseasonal tropical rainforests.</title>
        <authorList>
            <person name="Ng K.K.S."/>
            <person name="Kobayashi M.J."/>
            <person name="Fawcett J.A."/>
            <person name="Hatakeyama M."/>
            <person name="Paape T."/>
            <person name="Ng C.H."/>
            <person name="Ang C.C."/>
            <person name="Tnah L.H."/>
            <person name="Lee C.T."/>
            <person name="Nishiyama T."/>
            <person name="Sese J."/>
            <person name="O'Brien M.J."/>
            <person name="Copetti D."/>
            <person name="Mohd Noor M.I."/>
            <person name="Ong R.C."/>
            <person name="Putra M."/>
            <person name="Sireger I.Z."/>
            <person name="Indrioko S."/>
            <person name="Kosugi Y."/>
            <person name="Izuno A."/>
            <person name="Isagi Y."/>
            <person name="Lee S.L."/>
            <person name="Shimizu K.K."/>
        </authorList>
    </citation>
    <scope>NUCLEOTIDE SEQUENCE [LARGE SCALE GENOMIC DNA]</scope>
    <source>
        <strain evidence="5">214</strain>
    </source>
</reference>
<dbReference type="EMBL" id="BPVZ01000064">
    <property type="protein sequence ID" value="GKV24098.1"/>
    <property type="molecule type" value="Genomic_DNA"/>
</dbReference>
<dbReference type="PANTHER" id="PTHR34550">
    <property type="entry name" value="30S RIBOSOMAL PROTEIN S31, CHLOROPLASTIC"/>
    <property type="match status" value="1"/>
</dbReference>
<comment type="caution">
    <text evidence="5">The sequence shown here is derived from an EMBL/GenBank/DDBJ whole genome shotgun (WGS) entry which is preliminary data.</text>
</comment>
<evidence type="ECO:0000256" key="1">
    <source>
        <dbReference type="ARBA" id="ARBA00010834"/>
    </source>
</evidence>
<keyword evidence="2" id="KW-0689">Ribosomal protein</keyword>
<dbReference type="NCBIfam" id="TIGR04560">
    <property type="entry name" value="ribo_THX"/>
    <property type="match status" value="1"/>
</dbReference>
<sequence>MAMMQWCGAVARRMMMASSQWPPLTPASTSAVMGAPILCGRGDKKTKRGKRFKGSFGNSRPKKKQMIQRIKEKLEVPSSTPWPLPFKLI</sequence>
<dbReference type="Proteomes" id="UP001054252">
    <property type="component" value="Unassembled WGS sequence"/>
</dbReference>
<evidence type="ECO:0000256" key="2">
    <source>
        <dbReference type="ARBA" id="ARBA00022980"/>
    </source>
</evidence>
<evidence type="ECO:0000313" key="6">
    <source>
        <dbReference type="Proteomes" id="UP001054252"/>
    </source>
</evidence>
<dbReference type="GO" id="GO:0032544">
    <property type="term" value="P:plastid translation"/>
    <property type="evidence" value="ECO:0007669"/>
    <property type="project" value="TreeGrafter"/>
</dbReference>
<keyword evidence="6" id="KW-1185">Reference proteome</keyword>
<feature type="region of interest" description="Disordered" evidence="4">
    <location>
        <begin position="38"/>
        <end position="65"/>
    </location>
</feature>
<dbReference type="InterPro" id="IPR044695">
    <property type="entry name" value="Ribosomal_bTHXc/bTHXc_plant"/>
</dbReference>
<dbReference type="Pfam" id="PF17067">
    <property type="entry name" value="RPS31"/>
    <property type="match status" value="1"/>
</dbReference>
<dbReference type="InterPro" id="IPR030826">
    <property type="entry name" value="Ribosomal_bTHX/bTHXc/bTHXm"/>
</dbReference>
<proteinExistence type="inferred from homology"/>
<dbReference type="GO" id="GO:1990904">
    <property type="term" value="C:ribonucleoprotein complex"/>
    <property type="evidence" value="ECO:0007669"/>
    <property type="project" value="UniProtKB-KW"/>
</dbReference>
<protein>
    <recommendedName>
        <fullName evidence="7">30S ribosomal protein S31, mitochondrial</fullName>
    </recommendedName>
</protein>
<dbReference type="AlphaFoldDB" id="A0AAV5KHN9"/>
<dbReference type="GO" id="GO:0005840">
    <property type="term" value="C:ribosome"/>
    <property type="evidence" value="ECO:0007669"/>
    <property type="project" value="UniProtKB-KW"/>
</dbReference>
<evidence type="ECO:0000313" key="5">
    <source>
        <dbReference type="EMBL" id="GKV24098.1"/>
    </source>
</evidence>
<evidence type="ECO:0000256" key="3">
    <source>
        <dbReference type="ARBA" id="ARBA00023274"/>
    </source>
</evidence>
<dbReference type="GO" id="GO:0009536">
    <property type="term" value="C:plastid"/>
    <property type="evidence" value="ECO:0007669"/>
    <property type="project" value="TreeGrafter"/>
</dbReference>
<comment type="similarity">
    <text evidence="1">Belongs to the bacterial ribosomal protein bTHX family.</text>
</comment>
<name>A0AAV5KHN9_9ROSI</name>
<keyword evidence="3" id="KW-0687">Ribonucleoprotein</keyword>
<gene>
    <name evidence="5" type="ORF">SLEP1_g33752</name>
</gene>